<dbReference type="WBParaSite" id="HCON_00018510-00001">
    <property type="protein sequence ID" value="HCON_00018510-00001"/>
    <property type="gene ID" value="HCON_00018510"/>
</dbReference>
<organism evidence="2 3">
    <name type="scientific">Haemonchus contortus</name>
    <name type="common">Barber pole worm</name>
    <dbReference type="NCBI Taxonomy" id="6289"/>
    <lineage>
        <taxon>Eukaryota</taxon>
        <taxon>Metazoa</taxon>
        <taxon>Ecdysozoa</taxon>
        <taxon>Nematoda</taxon>
        <taxon>Chromadorea</taxon>
        <taxon>Rhabditida</taxon>
        <taxon>Rhabditina</taxon>
        <taxon>Rhabditomorpha</taxon>
        <taxon>Strongyloidea</taxon>
        <taxon>Trichostrongylidae</taxon>
        <taxon>Haemonchus</taxon>
    </lineage>
</organism>
<evidence type="ECO:0000256" key="1">
    <source>
        <dbReference type="SAM" id="MobiDB-lite"/>
    </source>
</evidence>
<sequence>MVGFWKCLESRALRILITIDPVVRTIAPNTHGETTGFPQQYIYRSTGLNQYICTTDRFPLKRKRMMPSATRGQCVVMKRTQPLNTKPAVDRNTWPRTRAKSDEWERPTPEANIAKECNEPKERRVMGITSMFGVERTVMAVC</sequence>
<feature type="region of interest" description="Disordered" evidence="1">
    <location>
        <begin position="85"/>
        <end position="107"/>
    </location>
</feature>
<protein>
    <submittedName>
        <fullName evidence="3">Secreted protein</fullName>
    </submittedName>
</protein>
<evidence type="ECO:0000313" key="3">
    <source>
        <dbReference type="WBParaSite" id="HCON_00018510-00001"/>
    </source>
</evidence>
<evidence type="ECO:0000313" key="2">
    <source>
        <dbReference type="Proteomes" id="UP000025227"/>
    </source>
</evidence>
<dbReference type="AlphaFoldDB" id="A0A7I5E5Z1"/>
<reference evidence="3" key="1">
    <citation type="submission" date="2020-12" db="UniProtKB">
        <authorList>
            <consortium name="WormBaseParasite"/>
        </authorList>
    </citation>
    <scope>IDENTIFICATION</scope>
    <source>
        <strain evidence="3">MHco3</strain>
    </source>
</reference>
<accession>A0A7I5E5Z1</accession>
<keyword evidence="2" id="KW-1185">Reference proteome</keyword>
<dbReference type="Proteomes" id="UP000025227">
    <property type="component" value="Unplaced"/>
</dbReference>
<proteinExistence type="predicted"/>
<name>A0A7I5E5Z1_HAECO</name>